<keyword evidence="2" id="KW-1185">Reference proteome</keyword>
<evidence type="ECO:0000313" key="2">
    <source>
        <dbReference type="Proteomes" id="UP000052978"/>
    </source>
</evidence>
<gene>
    <name evidence="1" type="ORF">D623_10030771</name>
</gene>
<organism evidence="1 2">
    <name type="scientific">Myotis brandtii</name>
    <name type="common">Brandt's bat</name>
    <dbReference type="NCBI Taxonomy" id="109478"/>
    <lineage>
        <taxon>Eukaryota</taxon>
        <taxon>Metazoa</taxon>
        <taxon>Chordata</taxon>
        <taxon>Craniata</taxon>
        <taxon>Vertebrata</taxon>
        <taxon>Euteleostomi</taxon>
        <taxon>Mammalia</taxon>
        <taxon>Eutheria</taxon>
        <taxon>Laurasiatheria</taxon>
        <taxon>Chiroptera</taxon>
        <taxon>Yangochiroptera</taxon>
        <taxon>Vespertilionidae</taxon>
        <taxon>Myotis</taxon>
    </lineage>
</organism>
<dbReference type="Proteomes" id="UP000052978">
    <property type="component" value="Unassembled WGS sequence"/>
</dbReference>
<name>S7P8N5_MYOBR</name>
<dbReference type="EMBL" id="KE162024">
    <property type="protein sequence ID" value="EPQ06568.1"/>
    <property type="molecule type" value="Genomic_DNA"/>
</dbReference>
<dbReference type="AlphaFoldDB" id="S7P8N5"/>
<proteinExistence type="predicted"/>
<evidence type="ECO:0000313" key="1">
    <source>
        <dbReference type="EMBL" id="EPQ06568.1"/>
    </source>
</evidence>
<sequence length="85" mass="9456">MAWPARTMVRITPPTSGFLAARVARMSFDMMRGSLPSFTQVNSETDGSGRRHLVSEVTGPLFRLGLVKPKKSRVVSVLQRVRQRG</sequence>
<protein>
    <submittedName>
        <fullName evidence="1">Uncharacterized protein</fullName>
    </submittedName>
</protein>
<reference evidence="1 2" key="1">
    <citation type="journal article" date="2013" name="Nat. Commun.">
        <title>Genome analysis reveals insights into physiology and longevity of the Brandt's bat Myotis brandtii.</title>
        <authorList>
            <person name="Seim I."/>
            <person name="Fang X."/>
            <person name="Xiong Z."/>
            <person name="Lobanov A.V."/>
            <person name="Huang Z."/>
            <person name="Ma S."/>
            <person name="Feng Y."/>
            <person name="Turanov A.A."/>
            <person name="Zhu Y."/>
            <person name="Lenz T.L."/>
            <person name="Gerashchenko M.V."/>
            <person name="Fan D."/>
            <person name="Hee Yim S."/>
            <person name="Yao X."/>
            <person name="Jordan D."/>
            <person name="Xiong Y."/>
            <person name="Ma Y."/>
            <person name="Lyapunov A.N."/>
            <person name="Chen G."/>
            <person name="Kulakova O.I."/>
            <person name="Sun Y."/>
            <person name="Lee S.G."/>
            <person name="Bronson R.T."/>
            <person name="Moskalev A.A."/>
            <person name="Sunyaev S.R."/>
            <person name="Zhang G."/>
            <person name="Krogh A."/>
            <person name="Wang J."/>
            <person name="Gladyshev V.N."/>
        </authorList>
    </citation>
    <scope>NUCLEOTIDE SEQUENCE [LARGE SCALE GENOMIC DNA]</scope>
</reference>
<accession>S7P8N5</accession>